<dbReference type="RefSeq" id="WP_174679079.1">
    <property type="nucleotide sequence ID" value="NZ_JABUQZ010000001.1"/>
</dbReference>
<keyword evidence="1" id="KW-1133">Transmembrane helix</keyword>
<keyword evidence="1" id="KW-0472">Membrane</keyword>
<reference evidence="2 3" key="1">
    <citation type="submission" date="2020-06" db="EMBL/GenBank/DDBJ databases">
        <title>Haloterrigena sp. nov., an extremely halophilic archaeon isolated from a saline sediment.</title>
        <authorList>
            <person name="Liu B.-B."/>
        </authorList>
    </citation>
    <scope>NUCLEOTIDE SEQUENCE [LARGE SCALE GENOMIC DNA]</scope>
    <source>
        <strain evidence="2 3">SYSU A558-1</strain>
    </source>
</reference>
<gene>
    <name evidence="2" type="ORF">HTZ84_01610</name>
</gene>
<evidence type="ECO:0000313" key="3">
    <source>
        <dbReference type="Proteomes" id="UP001016761"/>
    </source>
</evidence>
<accession>A0ABX2L409</accession>
<dbReference type="Proteomes" id="UP001016761">
    <property type="component" value="Unassembled WGS sequence"/>
</dbReference>
<feature type="transmembrane region" description="Helical" evidence="1">
    <location>
        <begin position="7"/>
        <end position="28"/>
    </location>
</feature>
<comment type="caution">
    <text evidence="2">The sequence shown here is derived from an EMBL/GenBank/DDBJ whole genome shotgun (WGS) entry which is preliminary data.</text>
</comment>
<keyword evidence="1" id="KW-0812">Transmembrane</keyword>
<name>A0ABX2L409_9EURY</name>
<organism evidence="2 3">
    <name type="scientific">Haloterrigena gelatinilytica</name>
    <dbReference type="NCBI Taxonomy" id="2741724"/>
    <lineage>
        <taxon>Archaea</taxon>
        <taxon>Methanobacteriati</taxon>
        <taxon>Methanobacteriota</taxon>
        <taxon>Stenosarchaea group</taxon>
        <taxon>Halobacteria</taxon>
        <taxon>Halobacteriales</taxon>
        <taxon>Natrialbaceae</taxon>
        <taxon>Haloterrigena</taxon>
    </lineage>
</organism>
<protein>
    <submittedName>
        <fullName evidence="2">Uncharacterized protein</fullName>
    </submittedName>
</protein>
<feature type="transmembrane region" description="Helical" evidence="1">
    <location>
        <begin position="40"/>
        <end position="56"/>
    </location>
</feature>
<evidence type="ECO:0000313" key="2">
    <source>
        <dbReference type="EMBL" id="NUC71019.1"/>
    </source>
</evidence>
<sequence>MPMFEEWTLWLHIEGDIALFAGVGALMTKKGGLRYTRRKVFLVSIGGVVGMVFILLPLDPTPFRVALPLVAIFKGYLAFSGSRAFSHPRIGVLGCPMERPPPFEGNSVS</sequence>
<keyword evidence="3" id="KW-1185">Reference proteome</keyword>
<proteinExistence type="predicted"/>
<dbReference type="EMBL" id="JABUQZ010000001">
    <property type="protein sequence ID" value="NUC71019.1"/>
    <property type="molecule type" value="Genomic_DNA"/>
</dbReference>
<evidence type="ECO:0000256" key="1">
    <source>
        <dbReference type="SAM" id="Phobius"/>
    </source>
</evidence>